<protein>
    <recommendedName>
        <fullName evidence="4">Type-4 uracil-DNA glycosylase</fullName>
        <ecNumber evidence="3">3.2.2.27</ecNumber>
    </recommendedName>
</protein>
<evidence type="ECO:0000256" key="6">
    <source>
        <dbReference type="ARBA" id="ARBA00022723"/>
    </source>
</evidence>
<dbReference type="Gene3D" id="3.40.470.10">
    <property type="entry name" value="Uracil-DNA glycosylase-like domain"/>
    <property type="match status" value="1"/>
</dbReference>
<organism evidence="13 14">
    <name type="scientific">Candidatus Zymogenus saltonus</name>
    <dbReference type="NCBI Taxonomy" id="2844893"/>
    <lineage>
        <taxon>Bacteria</taxon>
        <taxon>Deltaproteobacteria</taxon>
        <taxon>Candidatus Zymogenia</taxon>
        <taxon>Candidatus Zymogeniales</taxon>
        <taxon>Candidatus Zymogenaceae</taxon>
        <taxon>Candidatus Zymogenus</taxon>
    </lineage>
</organism>
<dbReference type="GO" id="GO:0046872">
    <property type="term" value="F:metal ion binding"/>
    <property type="evidence" value="ECO:0007669"/>
    <property type="project" value="UniProtKB-KW"/>
</dbReference>
<keyword evidence="7" id="KW-0227">DNA damage</keyword>
<comment type="catalytic activity">
    <reaction evidence="1">
        <text>Hydrolyzes single-stranded DNA or mismatched double-stranded DNA and polynucleotides, releasing free uracil.</text>
        <dbReference type="EC" id="3.2.2.27"/>
    </reaction>
</comment>
<dbReference type="NCBIfam" id="TIGR00758">
    <property type="entry name" value="UDG_fam4"/>
    <property type="match status" value="1"/>
</dbReference>
<dbReference type="EC" id="3.2.2.27" evidence="3"/>
<dbReference type="GO" id="GO:0006281">
    <property type="term" value="P:DNA repair"/>
    <property type="evidence" value="ECO:0007669"/>
    <property type="project" value="UniProtKB-KW"/>
</dbReference>
<evidence type="ECO:0000256" key="11">
    <source>
        <dbReference type="ARBA" id="ARBA00023204"/>
    </source>
</evidence>
<proteinExistence type="inferred from homology"/>
<dbReference type="InterPro" id="IPR005122">
    <property type="entry name" value="Uracil-DNA_glycosylase-like"/>
</dbReference>
<dbReference type="AlphaFoldDB" id="A0A9D8PNL0"/>
<keyword evidence="8" id="KW-0378">Hydrolase</keyword>
<evidence type="ECO:0000313" key="13">
    <source>
        <dbReference type="EMBL" id="MBN1572030.1"/>
    </source>
</evidence>
<evidence type="ECO:0000256" key="5">
    <source>
        <dbReference type="ARBA" id="ARBA00022485"/>
    </source>
</evidence>
<comment type="caution">
    <text evidence="13">The sequence shown here is derived from an EMBL/GenBank/DDBJ whole genome shotgun (WGS) entry which is preliminary data.</text>
</comment>
<dbReference type="SMART" id="SM00987">
    <property type="entry name" value="UreE_C"/>
    <property type="match status" value="1"/>
</dbReference>
<evidence type="ECO:0000256" key="3">
    <source>
        <dbReference type="ARBA" id="ARBA00012030"/>
    </source>
</evidence>
<comment type="similarity">
    <text evidence="2">Belongs to the uracil-DNA glycosylase (UDG) superfamily. Type 4 (UDGa) family.</text>
</comment>
<keyword evidence="5" id="KW-0004">4Fe-4S</keyword>
<keyword evidence="6" id="KW-0479">Metal-binding</keyword>
<dbReference type="InterPro" id="IPR005273">
    <property type="entry name" value="Ura-DNA_glyco_family4"/>
</dbReference>
<keyword evidence="9" id="KW-0408">Iron</keyword>
<keyword evidence="10" id="KW-0411">Iron-sulfur</keyword>
<dbReference type="PANTHER" id="PTHR33693:SF1">
    <property type="entry name" value="TYPE-4 URACIL-DNA GLYCOSYLASE"/>
    <property type="match status" value="1"/>
</dbReference>
<dbReference type="GO" id="GO:0051539">
    <property type="term" value="F:4 iron, 4 sulfur cluster binding"/>
    <property type="evidence" value="ECO:0007669"/>
    <property type="project" value="UniProtKB-KW"/>
</dbReference>
<dbReference type="Pfam" id="PF03167">
    <property type="entry name" value="UDG"/>
    <property type="match status" value="1"/>
</dbReference>
<dbReference type="InterPro" id="IPR051536">
    <property type="entry name" value="UDG_Type-4/5"/>
</dbReference>
<dbReference type="SMART" id="SM00986">
    <property type="entry name" value="UDG"/>
    <property type="match status" value="1"/>
</dbReference>
<accession>A0A9D8PNL0</accession>
<dbReference type="Proteomes" id="UP000809273">
    <property type="component" value="Unassembled WGS sequence"/>
</dbReference>
<evidence type="ECO:0000256" key="8">
    <source>
        <dbReference type="ARBA" id="ARBA00022801"/>
    </source>
</evidence>
<dbReference type="CDD" id="cd10030">
    <property type="entry name" value="UDG-F4_TTUDGA_SPO1dp_like"/>
    <property type="match status" value="1"/>
</dbReference>
<evidence type="ECO:0000256" key="10">
    <source>
        <dbReference type="ARBA" id="ARBA00023014"/>
    </source>
</evidence>
<reference evidence="13" key="1">
    <citation type="journal article" date="2021" name="Environ. Microbiol.">
        <title>Genomic characterization of three novel Desulfobacterota classes expand the metabolic and phylogenetic diversity of the phylum.</title>
        <authorList>
            <person name="Murphy C.L."/>
            <person name="Biggerstaff J."/>
            <person name="Eichhorn A."/>
            <person name="Ewing E."/>
            <person name="Shahan R."/>
            <person name="Soriano D."/>
            <person name="Stewart S."/>
            <person name="VanMol K."/>
            <person name="Walker R."/>
            <person name="Walters P."/>
            <person name="Elshahed M.S."/>
            <person name="Youssef N.H."/>
        </authorList>
    </citation>
    <scope>NUCLEOTIDE SEQUENCE</scope>
    <source>
        <strain evidence="13">Zod_Metabat.24</strain>
    </source>
</reference>
<dbReference type="InterPro" id="IPR036895">
    <property type="entry name" value="Uracil-DNA_glycosylase-like_sf"/>
</dbReference>
<dbReference type="SUPFAM" id="SSF52141">
    <property type="entry name" value="Uracil-DNA glycosylase-like"/>
    <property type="match status" value="1"/>
</dbReference>
<feature type="domain" description="Uracil-DNA glycosylase-like" evidence="12">
    <location>
        <begin position="115"/>
        <end position="263"/>
    </location>
</feature>
<evidence type="ECO:0000256" key="7">
    <source>
        <dbReference type="ARBA" id="ARBA00022763"/>
    </source>
</evidence>
<keyword evidence="11" id="KW-0234">DNA repair</keyword>
<dbReference type="EMBL" id="JAFGIX010000010">
    <property type="protein sequence ID" value="MBN1572030.1"/>
    <property type="molecule type" value="Genomic_DNA"/>
</dbReference>
<reference evidence="13" key="2">
    <citation type="submission" date="2021-01" db="EMBL/GenBank/DDBJ databases">
        <authorList>
            <person name="Hahn C.R."/>
            <person name="Youssef N.H."/>
            <person name="Elshahed M."/>
        </authorList>
    </citation>
    <scope>NUCLEOTIDE SEQUENCE</scope>
    <source>
        <strain evidence="13">Zod_Metabat.24</strain>
    </source>
</reference>
<name>A0A9D8PNL0_9DELT</name>
<evidence type="ECO:0000259" key="12">
    <source>
        <dbReference type="SMART" id="SM00986"/>
    </source>
</evidence>
<evidence type="ECO:0000256" key="4">
    <source>
        <dbReference type="ARBA" id="ARBA00019403"/>
    </source>
</evidence>
<sequence>MAGEEEREKLVREAVSALQYLKALGCDYIPDGPGIRALFGEGAQMVEARERMKEVVAEEKVVVETVGEPTAATATSLQSLNLEGERPSVTLEEIRERLGDCARCKLSSGRQNIVFGDGNPNAVLMFVGEGPGKDEDIQGIPFVGRAGQLLTKIIEAIDMKREDVYIANIVKCRPPENRVPEPDEVKACIPFLMDQIEAIRPQIIVTLGGVATNNLLGTKGSLGSARGRFHTLDHFGSLVMPTYHPAYLLRDPAKKRETWEDMKKVRDMYNTLMKGE</sequence>
<evidence type="ECO:0000256" key="1">
    <source>
        <dbReference type="ARBA" id="ARBA00001400"/>
    </source>
</evidence>
<evidence type="ECO:0000313" key="14">
    <source>
        <dbReference type="Proteomes" id="UP000809273"/>
    </source>
</evidence>
<gene>
    <name evidence="13" type="ORF">JW984_02415</name>
</gene>
<dbReference type="PANTHER" id="PTHR33693">
    <property type="entry name" value="TYPE-5 URACIL-DNA GLYCOSYLASE"/>
    <property type="match status" value="1"/>
</dbReference>
<evidence type="ECO:0000256" key="9">
    <source>
        <dbReference type="ARBA" id="ARBA00023004"/>
    </source>
</evidence>
<dbReference type="GO" id="GO:0004844">
    <property type="term" value="F:uracil DNA N-glycosylase activity"/>
    <property type="evidence" value="ECO:0007669"/>
    <property type="project" value="UniProtKB-EC"/>
</dbReference>
<evidence type="ECO:0000256" key="2">
    <source>
        <dbReference type="ARBA" id="ARBA00006521"/>
    </source>
</evidence>